<dbReference type="EMBL" id="QXFV01000014">
    <property type="protein sequence ID" value="KAE9052385.1"/>
    <property type="molecule type" value="Genomic_DNA"/>
</dbReference>
<evidence type="ECO:0000256" key="5">
    <source>
        <dbReference type="RuleBase" id="RU003465"/>
    </source>
</evidence>
<dbReference type="CDD" id="cd00143">
    <property type="entry name" value="PP2Cc"/>
    <property type="match status" value="1"/>
</dbReference>
<dbReference type="PROSITE" id="PS51746">
    <property type="entry name" value="PPM_2"/>
    <property type="match status" value="1"/>
</dbReference>
<dbReference type="InterPro" id="IPR001932">
    <property type="entry name" value="PPM-type_phosphatase-like_dom"/>
</dbReference>
<feature type="region of interest" description="Disordered" evidence="6">
    <location>
        <begin position="452"/>
        <end position="480"/>
    </location>
</feature>
<evidence type="ECO:0000259" key="7">
    <source>
        <dbReference type="PROSITE" id="PS51746"/>
    </source>
</evidence>
<evidence type="ECO:0000256" key="6">
    <source>
        <dbReference type="SAM" id="MobiDB-lite"/>
    </source>
</evidence>
<dbReference type="InterPro" id="IPR036457">
    <property type="entry name" value="PPM-type-like_dom_sf"/>
</dbReference>
<organism evidence="8 13">
    <name type="scientific">Phytophthora rubi</name>
    <dbReference type="NCBI Taxonomy" id="129364"/>
    <lineage>
        <taxon>Eukaryota</taxon>
        <taxon>Sar</taxon>
        <taxon>Stramenopiles</taxon>
        <taxon>Oomycota</taxon>
        <taxon>Peronosporomycetes</taxon>
        <taxon>Peronosporales</taxon>
        <taxon>Peronosporaceae</taxon>
        <taxon>Phytophthora</taxon>
    </lineage>
</organism>
<evidence type="ECO:0000313" key="13">
    <source>
        <dbReference type="Proteomes" id="UP000435112"/>
    </source>
</evidence>
<feature type="compositionally biased region" description="Acidic residues" evidence="6">
    <location>
        <begin position="470"/>
        <end position="480"/>
    </location>
</feature>
<dbReference type="Gene3D" id="3.60.40.10">
    <property type="entry name" value="PPM-type phosphatase domain"/>
    <property type="match status" value="2"/>
</dbReference>
<dbReference type="Proteomes" id="UP000435112">
    <property type="component" value="Unassembled WGS sequence"/>
</dbReference>
<dbReference type="PANTHER" id="PTHR47992">
    <property type="entry name" value="PROTEIN PHOSPHATASE"/>
    <property type="match status" value="1"/>
</dbReference>
<evidence type="ECO:0000256" key="2">
    <source>
        <dbReference type="ARBA" id="ARBA00022723"/>
    </source>
</evidence>
<evidence type="ECO:0000256" key="3">
    <source>
        <dbReference type="ARBA" id="ARBA00022801"/>
    </source>
</evidence>
<dbReference type="EMBL" id="QXFT01000024">
    <property type="protein sequence ID" value="KAE9359042.1"/>
    <property type="molecule type" value="Genomic_DNA"/>
</dbReference>
<dbReference type="SUPFAM" id="SSF81606">
    <property type="entry name" value="PP2C-like"/>
    <property type="match status" value="1"/>
</dbReference>
<dbReference type="InterPro" id="IPR000222">
    <property type="entry name" value="PP2C_BS"/>
</dbReference>
<dbReference type="Proteomes" id="UP000429607">
    <property type="component" value="Unassembled WGS sequence"/>
</dbReference>
<dbReference type="SMART" id="SM00332">
    <property type="entry name" value="PP2Cc"/>
    <property type="match status" value="1"/>
</dbReference>
<sequence length="480" mass="52993">MQSLSKRKIRDADDTADNRKLKAGCLVSDGVDVDEPVSAGQHAQFSIPRLRFATESWAGMKTSNEDRHVVSTEFFPGPVFGIFDGHGGTFTADFLSRQLLKTVASAIRRNLGDKALADLRACQEVSNQEKNRRDALVEQEKLLRQQLTEVEAMRLGATDPDLAISADTTDELDMVFNQFKTAISQIDTEVEQIGGEEAARREERWMWCHEQHSNFLRSFKDAFERVDAQTMQKNPSQDGSTALLVWFLADSTSRDVNDRNIDEDCNEHTGGLTFYTVNLGDCRAVMCRGGQAVQLTCDHKPDRPDEKKRIEKAGGFVGKIAGIARVYSAAGAGLAIQQESSTYLAVSRAFGDRSLKTPTTLVSCDPEVIRFQVQEDDLFLVMACDGVWDVLSNQDVVDIALPHFHDAKAAADAIVKAAYKKGSVDNLTATVVQFGWKNDAQVQHALENSKVQAAKSSTSTTNEESHANDSAEEEIDMFNL</sequence>
<dbReference type="Proteomes" id="UP000434957">
    <property type="component" value="Unassembled WGS sequence"/>
</dbReference>
<comment type="subcellular location">
    <subcellularLocation>
        <location evidence="1">Membrane</location>
        <topology evidence="1">Peripheral membrane protein</topology>
    </subcellularLocation>
</comment>
<gene>
    <name evidence="9" type="ORF">PR001_g566</name>
    <name evidence="8" type="ORF">PR002_g926</name>
    <name evidence="10" type="ORF">PR003_g972</name>
</gene>
<dbReference type="InterPro" id="IPR015655">
    <property type="entry name" value="PP2C"/>
</dbReference>
<keyword evidence="12" id="KW-1185">Reference proteome</keyword>
<dbReference type="GO" id="GO:0016020">
    <property type="term" value="C:membrane"/>
    <property type="evidence" value="ECO:0007669"/>
    <property type="project" value="UniProtKB-SubCell"/>
</dbReference>
<proteinExistence type="inferred from homology"/>
<comment type="caution">
    <text evidence="8">The sequence shown here is derived from an EMBL/GenBank/DDBJ whole genome shotgun (WGS) entry which is preliminary data.</text>
</comment>
<evidence type="ECO:0000313" key="10">
    <source>
        <dbReference type="EMBL" id="KAE9359042.1"/>
    </source>
</evidence>
<dbReference type="GO" id="GO:0004722">
    <property type="term" value="F:protein serine/threonine phosphatase activity"/>
    <property type="evidence" value="ECO:0007669"/>
    <property type="project" value="InterPro"/>
</dbReference>
<dbReference type="AlphaFoldDB" id="A0A6A3P512"/>
<dbReference type="Pfam" id="PF00481">
    <property type="entry name" value="PP2C"/>
    <property type="match status" value="1"/>
</dbReference>
<reference evidence="11 13" key="1">
    <citation type="submission" date="2018-09" db="EMBL/GenBank/DDBJ databases">
        <title>Genomic investigation of the strawberry pathogen Phytophthora fragariae indicates pathogenicity is determined by transcriptional variation in three key races.</title>
        <authorList>
            <person name="Adams T.M."/>
            <person name="Armitage A.D."/>
            <person name="Sobczyk M.K."/>
            <person name="Bates H.J."/>
            <person name="Dunwell J.M."/>
            <person name="Nellist C.F."/>
            <person name="Harrison R.J."/>
        </authorList>
    </citation>
    <scope>NUCLEOTIDE SEQUENCE [LARGE SCALE GENOMIC DNA]</scope>
    <source>
        <strain evidence="9 11">SCRP249</strain>
        <strain evidence="8 13">SCRP324</strain>
        <strain evidence="10 12">SCRP333</strain>
    </source>
</reference>
<accession>A0A6A3P512</accession>
<evidence type="ECO:0000313" key="9">
    <source>
        <dbReference type="EMBL" id="KAE9052385.1"/>
    </source>
</evidence>
<dbReference type="PROSITE" id="PS01032">
    <property type="entry name" value="PPM_1"/>
    <property type="match status" value="1"/>
</dbReference>
<protein>
    <recommendedName>
        <fullName evidence="7">PPM-type phosphatase domain-containing protein</fullName>
    </recommendedName>
</protein>
<dbReference type="GO" id="GO:0046872">
    <property type="term" value="F:metal ion binding"/>
    <property type="evidence" value="ECO:0007669"/>
    <property type="project" value="UniProtKB-KW"/>
</dbReference>
<comment type="similarity">
    <text evidence="5">Belongs to the PP2C family.</text>
</comment>
<evidence type="ECO:0000256" key="1">
    <source>
        <dbReference type="ARBA" id="ARBA00004170"/>
    </source>
</evidence>
<evidence type="ECO:0000313" key="11">
    <source>
        <dbReference type="Proteomes" id="UP000429607"/>
    </source>
</evidence>
<dbReference type="EMBL" id="QXFU01000024">
    <property type="protein sequence ID" value="KAE9047639.1"/>
    <property type="molecule type" value="Genomic_DNA"/>
</dbReference>
<evidence type="ECO:0000313" key="12">
    <source>
        <dbReference type="Proteomes" id="UP000434957"/>
    </source>
</evidence>
<keyword evidence="3 5" id="KW-0378">Hydrolase</keyword>
<keyword evidence="2" id="KW-0479">Metal-binding</keyword>
<keyword evidence="4 5" id="KW-0904">Protein phosphatase</keyword>
<feature type="compositionally biased region" description="Polar residues" evidence="6">
    <location>
        <begin position="452"/>
        <end position="462"/>
    </location>
</feature>
<dbReference type="OrthoDB" id="10264738at2759"/>
<name>A0A6A3P512_9STRA</name>
<evidence type="ECO:0000256" key="4">
    <source>
        <dbReference type="ARBA" id="ARBA00022912"/>
    </source>
</evidence>
<feature type="domain" description="PPM-type phosphatase" evidence="7">
    <location>
        <begin position="49"/>
        <end position="434"/>
    </location>
</feature>
<evidence type="ECO:0000313" key="8">
    <source>
        <dbReference type="EMBL" id="KAE9047639.1"/>
    </source>
</evidence>